<dbReference type="EMBL" id="SWCJ01000001">
    <property type="protein sequence ID" value="TKB58732.1"/>
    <property type="molecule type" value="Genomic_DNA"/>
</dbReference>
<dbReference type="InterPro" id="IPR012336">
    <property type="entry name" value="Thioredoxin-like_fold"/>
</dbReference>
<dbReference type="PANTHER" id="PTHR36450">
    <property type="entry name" value="THIOREDOXIN"/>
    <property type="match status" value="1"/>
</dbReference>
<dbReference type="NCBIfam" id="TIGR00412">
    <property type="entry name" value="redox_disulf_2"/>
    <property type="match status" value="1"/>
</dbReference>
<sequence length="76" mass="7954">MKVEVLGSGCKKCTNLAANIQAVADAMGKTIDLEKVTDMGRILEYSVMSTPAIVIDGQVKTSGTVPNDAEIQALLS</sequence>
<reference evidence="4 5" key="1">
    <citation type="submission" date="2019-04" db="EMBL/GenBank/DDBJ databases">
        <authorList>
            <person name="Hwang J.C."/>
        </authorList>
    </citation>
    <scope>NUCLEOTIDE SEQUENCE [LARGE SCALE GENOMIC DNA]</scope>
    <source>
        <strain evidence="4 5">IMCC35002</strain>
    </source>
</reference>
<dbReference type="InterPro" id="IPR036249">
    <property type="entry name" value="Thioredoxin-like_sf"/>
</dbReference>
<evidence type="ECO:0000259" key="3">
    <source>
        <dbReference type="Pfam" id="PF13192"/>
    </source>
</evidence>
<keyword evidence="5" id="KW-1185">Reference proteome</keyword>
<evidence type="ECO:0000256" key="2">
    <source>
        <dbReference type="PIRSR" id="PIRSR037031-51"/>
    </source>
</evidence>
<comment type="caution">
    <text evidence="4">The sequence shown here is derived from an EMBL/GenBank/DDBJ whole genome shotgun (WGS) entry which is preliminary data.</text>
</comment>
<dbReference type="PIRSF" id="PIRSF037031">
    <property type="entry name" value="Redox_disulphide_2"/>
    <property type="match status" value="1"/>
</dbReference>
<evidence type="ECO:0000256" key="1">
    <source>
        <dbReference type="PIRSR" id="PIRSR037031-50"/>
    </source>
</evidence>
<dbReference type="PANTHER" id="PTHR36450:SF1">
    <property type="entry name" value="THIOREDOXIN"/>
    <property type="match status" value="1"/>
</dbReference>
<dbReference type="AlphaFoldDB" id="A0A4U1BU38"/>
<feature type="active site" description="Nucleophile" evidence="1">
    <location>
        <position position="13"/>
    </location>
</feature>
<evidence type="ECO:0000313" key="4">
    <source>
        <dbReference type="EMBL" id="TKB58732.1"/>
    </source>
</evidence>
<accession>A0A4U1BU38</accession>
<feature type="active site" description="Nucleophile" evidence="1">
    <location>
        <position position="10"/>
    </location>
</feature>
<dbReference type="Pfam" id="PF13192">
    <property type="entry name" value="Thioredoxin_3"/>
    <property type="match status" value="1"/>
</dbReference>
<feature type="disulfide bond" description="Redox-active" evidence="2">
    <location>
        <begin position="10"/>
        <end position="13"/>
    </location>
</feature>
<evidence type="ECO:0000313" key="5">
    <source>
        <dbReference type="Proteomes" id="UP000305675"/>
    </source>
</evidence>
<dbReference type="Gene3D" id="3.40.30.10">
    <property type="entry name" value="Glutaredoxin"/>
    <property type="match status" value="1"/>
</dbReference>
<dbReference type="OrthoDB" id="9800630at2"/>
<keyword evidence="2" id="KW-0676">Redox-active center</keyword>
<dbReference type="SUPFAM" id="SSF52833">
    <property type="entry name" value="Thioredoxin-like"/>
    <property type="match status" value="1"/>
</dbReference>
<dbReference type="InterPro" id="IPR005243">
    <property type="entry name" value="THIRX-like_proc"/>
</dbReference>
<protein>
    <submittedName>
        <fullName evidence="4">Thioredoxin family protein</fullName>
    </submittedName>
</protein>
<gene>
    <name evidence="4" type="ORF">FCL42_01225</name>
</gene>
<feature type="domain" description="Thioredoxin-like fold" evidence="3">
    <location>
        <begin position="1"/>
        <end position="75"/>
    </location>
</feature>
<dbReference type="Proteomes" id="UP000305675">
    <property type="component" value="Unassembled WGS sequence"/>
</dbReference>
<name>A0A4U1BU38_9GAMM</name>
<proteinExistence type="predicted"/>
<organism evidence="4 5">
    <name type="scientific">Ferrimonas aestuarii</name>
    <dbReference type="NCBI Taxonomy" id="2569539"/>
    <lineage>
        <taxon>Bacteria</taxon>
        <taxon>Pseudomonadati</taxon>
        <taxon>Pseudomonadota</taxon>
        <taxon>Gammaproteobacteria</taxon>
        <taxon>Alteromonadales</taxon>
        <taxon>Ferrimonadaceae</taxon>
        <taxon>Ferrimonas</taxon>
    </lineage>
</organism>
<keyword evidence="2" id="KW-1015">Disulfide bond</keyword>